<dbReference type="Proteomes" id="UP000234681">
    <property type="component" value="Chromosome 3"/>
</dbReference>
<protein>
    <submittedName>
        <fullName evidence="1">RCG37756</fullName>
    </submittedName>
</protein>
<dbReference type="EMBL" id="CH473983">
    <property type="protein sequence ID" value="EDM00509.1"/>
    <property type="molecule type" value="Genomic_DNA"/>
</dbReference>
<accession>A6JEV1</accession>
<organism evidence="1 2">
    <name type="scientific">Rattus norvegicus</name>
    <name type="common">Rat</name>
    <dbReference type="NCBI Taxonomy" id="10116"/>
    <lineage>
        <taxon>Eukaryota</taxon>
        <taxon>Metazoa</taxon>
        <taxon>Chordata</taxon>
        <taxon>Craniata</taxon>
        <taxon>Vertebrata</taxon>
        <taxon>Euteleostomi</taxon>
        <taxon>Mammalia</taxon>
        <taxon>Eutheria</taxon>
        <taxon>Euarchontoglires</taxon>
        <taxon>Glires</taxon>
        <taxon>Rodentia</taxon>
        <taxon>Myomorpha</taxon>
        <taxon>Muroidea</taxon>
        <taxon>Muridae</taxon>
        <taxon>Murinae</taxon>
        <taxon>Rattus</taxon>
    </lineage>
</organism>
<name>A6JEV1_RAT</name>
<evidence type="ECO:0000313" key="1">
    <source>
        <dbReference type="EMBL" id="EDM00509.1"/>
    </source>
</evidence>
<evidence type="ECO:0000313" key="2">
    <source>
        <dbReference type="Proteomes" id="UP000234681"/>
    </source>
</evidence>
<gene>
    <name evidence="1" type="ORF">rCG_37756</name>
</gene>
<sequence length="55" mass="6166">MDAVEWTARVRGEPHFQESPSGCSCGNGKHGYPTLRHPKVWVPELVQISETSLLF</sequence>
<proteinExistence type="predicted"/>
<dbReference type="AlphaFoldDB" id="A6JEV1"/>
<reference evidence="1 2" key="1">
    <citation type="submission" date="2005-09" db="EMBL/GenBank/DDBJ databases">
        <authorList>
            <person name="Mural R.J."/>
            <person name="Li P.W."/>
            <person name="Adams M.D."/>
            <person name="Amanatides P.G."/>
            <person name="Baden-Tillson H."/>
            <person name="Barnstead M."/>
            <person name="Chin S.H."/>
            <person name="Dew I."/>
            <person name="Evans C.A."/>
            <person name="Ferriera S."/>
            <person name="Flanigan M."/>
            <person name="Fosler C."/>
            <person name="Glodek A."/>
            <person name="Gu Z."/>
            <person name="Holt R.A."/>
            <person name="Jennings D."/>
            <person name="Kraft C.L."/>
            <person name="Lu F."/>
            <person name="Nguyen T."/>
            <person name="Nusskern D.R."/>
            <person name="Pfannkoch C.M."/>
            <person name="Sitter C."/>
            <person name="Sutton G.G."/>
            <person name="Venter J.C."/>
            <person name="Wang Z."/>
            <person name="Woodage T."/>
            <person name="Zheng X.H."/>
            <person name="Zhong F."/>
        </authorList>
    </citation>
    <scope>NUCLEOTIDE SEQUENCE [LARGE SCALE GENOMIC DNA]</scope>
    <source>
        <strain>BN</strain>
        <strain evidence="2">Sprague-Dawley</strain>
    </source>
</reference>